<feature type="domain" description="AB hydrolase-1" evidence="2">
    <location>
        <begin position="46"/>
        <end position="287"/>
    </location>
</feature>
<name>A0ABS1K0L3_9MICC</name>
<dbReference type="PANTHER" id="PTHR43798">
    <property type="entry name" value="MONOACYLGLYCEROL LIPASE"/>
    <property type="match status" value="1"/>
</dbReference>
<evidence type="ECO:0000313" key="3">
    <source>
        <dbReference type="EMBL" id="MBL0705201.1"/>
    </source>
</evidence>
<protein>
    <submittedName>
        <fullName evidence="3">Alpha/beta hydrolase</fullName>
    </submittedName>
</protein>
<keyword evidence="4" id="KW-1185">Reference proteome</keyword>
<dbReference type="InterPro" id="IPR050266">
    <property type="entry name" value="AB_hydrolase_sf"/>
</dbReference>
<dbReference type="InterPro" id="IPR000073">
    <property type="entry name" value="AB_hydrolase_1"/>
</dbReference>
<accession>A0ABS1K0L3</accession>
<dbReference type="PANTHER" id="PTHR43798:SF31">
    <property type="entry name" value="AB HYDROLASE SUPERFAMILY PROTEIN YCLE"/>
    <property type="match status" value="1"/>
</dbReference>
<evidence type="ECO:0000259" key="2">
    <source>
        <dbReference type="Pfam" id="PF00561"/>
    </source>
</evidence>
<dbReference type="Pfam" id="PF00561">
    <property type="entry name" value="Abhydrolase_1"/>
    <property type="match status" value="1"/>
</dbReference>
<comment type="caution">
    <text evidence="3">The sequence shown here is derived from an EMBL/GenBank/DDBJ whole genome shotgun (WGS) entry which is preliminary data.</text>
</comment>
<dbReference type="RefSeq" id="WP_189691971.1">
    <property type="nucleotide sequence ID" value="NZ_BNCM01000001.1"/>
</dbReference>
<dbReference type="InterPro" id="IPR029058">
    <property type="entry name" value="AB_hydrolase_fold"/>
</dbReference>
<keyword evidence="1 3" id="KW-0378">Hydrolase</keyword>
<reference evidence="3 4" key="1">
    <citation type="submission" date="2021-01" db="EMBL/GenBank/DDBJ databases">
        <title>Genome public.</title>
        <authorList>
            <person name="Liu C."/>
            <person name="Sun Q."/>
        </authorList>
    </citation>
    <scope>NUCLEOTIDE SEQUENCE [LARGE SCALE GENOMIC DNA]</scope>
    <source>
        <strain evidence="3 4">JC656</strain>
    </source>
</reference>
<sequence>MTALQHEMFLSDTLAQREHRSLLDVAGARTAVFTYEPLGPEPRPVTILAIHGFRGTHHGLLRVVDALPHVRVVMPDLPGFGESGVLPEGQHSIDGYGAWLEELADALSLGPETVLLGHSFGSIVVSHFLAAHPGRFTRLVLVNPISAPALEGPKAVLSRVAELYYWAAAKLPARVGTALLRSRAVVRLMSEAMAKSREPRLRAFVHGEHRAHFSEFATRGSLLESFRASISHDAAEAADALTLPVLLIAGEQDEVAALPDVRRLHERLADSRLTVIPGVGHLIHYETPGPAAAAIADFIGGTSA</sequence>
<evidence type="ECO:0000256" key="1">
    <source>
        <dbReference type="ARBA" id="ARBA00022801"/>
    </source>
</evidence>
<organism evidence="3 4">
    <name type="scientific">Sinomonas cellulolyticus</name>
    <dbReference type="NCBI Taxonomy" id="2801916"/>
    <lineage>
        <taxon>Bacteria</taxon>
        <taxon>Bacillati</taxon>
        <taxon>Actinomycetota</taxon>
        <taxon>Actinomycetes</taxon>
        <taxon>Micrococcales</taxon>
        <taxon>Micrococcaceae</taxon>
        <taxon>Sinomonas</taxon>
    </lineage>
</organism>
<dbReference type="InterPro" id="IPR000639">
    <property type="entry name" value="Epox_hydrolase-like"/>
</dbReference>
<dbReference type="Gene3D" id="3.40.50.1820">
    <property type="entry name" value="alpha/beta hydrolase"/>
    <property type="match status" value="1"/>
</dbReference>
<evidence type="ECO:0000313" key="4">
    <source>
        <dbReference type="Proteomes" id="UP000639051"/>
    </source>
</evidence>
<gene>
    <name evidence="3" type="ORF">JJE72_06720</name>
</gene>
<dbReference type="Proteomes" id="UP000639051">
    <property type="component" value="Unassembled WGS sequence"/>
</dbReference>
<dbReference type="PRINTS" id="PR00412">
    <property type="entry name" value="EPOXHYDRLASE"/>
</dbReference>
<dbReference type="GO" id="GO:0016787">
    <property type="term" value="F:hydrolase activity"/>
    <property type="evidence" value="ECO:0007669"/>
    <property type="project" value="UniProtKB-KW"/>
</dbReference>
<dbReference type="PRINTS" id="PR00111">
    <property type="entry name" value="ABHYDROLASE"/>
</dbReference>
<dbReference type="SUPFAM" id="SSF53474">
    <property type="entry name" value="alpha/beta-Hydrolases"/>
    <property type="match status" value="1"/>
</dbReference>
<proteinExistence type="predicted"/>
<dbReference type="EMBL" id="JAERRC010000020">
    <property type="protein sequence ID" value="MBL0705201.1"/>
    <property type="molecule type" value="Genomic_DNA"/>
</dbReference>